<organism evidence="1 2">
    <name type="scientific">Cryptomonas paramaecium</name>
    <dbReference type="NCBI Taxonomy" id="2898"/>
    <lineage>
        <taxon>Eukaryota</taxon>
        <taxon>Cryptophyceae</taxon>
        <taxon>Cryptomonadales</taxon>
        <taxon>Cryptomonadaceae</taxon>
        <taxon>Cryptomonas</taxon>
    </lineage>
</organism>
<accession>F2HHV4</accession>
<sequence length="205" mass="25399">MILTQSTDSVIYYNQTFMNNSSSHFFILQVVKRNIPFDIKLSLNSYKKIKYTESKITNNRMLFFILFLFKKFKNSIYTFTENLNFSEDRFKFFLEWSLCIRKYDYWHKMKVFYLDSDYQLKNISKLFLTNKKLLKSSKKIFLYFKSSSIFKYHRYKLLKFFKKKFTHNYEKYIYNRIFHSFLNAKYLAFYKISKFLSKDMNLDMT</sequence>
<protein>
    <submittedName>
        <fullName evidence="1">Uncharacterized protein</fullName>
    </submittedName>
</protein>
<dbReference type="AlphaFoldDB" id="F2HHV4"/>
<dbReference type="EMBL" id="CP002173">
    <property type="protein sequence ID" value="AEA38900.1"/>
    <property type="molecule type" value="Genomic_DNA"/>
</dbReference>
<proteinExistence type="predicted"/>
<dbReference type="Proteomes" id="UP000243423">
    <property type="component" value="Nucleomorph 2"/>
</dbReference>
<dbReference type="RefSeq" id="XP_003239798.1">
    <property type="nucleotide sequence ID" value="XM_003239750.1"/>
</dbReference>
<dbReference type="GeneID" id="10447140"/>
<reference evidence="1 2" key="1">
    <citation type="journal article" date="2011" name="Genome Biol. Evol.">
        <title>Complete nucleomorph genome sequence of the nonphotosynthetic alga Cryptomonas paramecium reveals a core nucleomorph gene set.</title>
        <authorList>
            <person name="Tanifuji G."/>
            <person name="Onodera N.T."/>
            <person name="Wheeler T.J."/>
            <person name="Dlutek M."/>
            <person name="Donaher N."/>
            <person name="Archibald J.M."/>
        </authorList>
    </citation>
    <scope>NUCLEOTIDE SEQUENCE [LARGE SCALE GENOMIC DNA]</scope>
    <source>
        <strain evidence="1 2">CCAP977/2A</strain>
    </source>
</reference>
<geneLocation type="nucleomorph" evidence="1"/>
<evidence type="ECO:0000313" key="1">
    <source>
        <dbReference type="EMBL" id="AEA38900.1"/>
    </source>
</evidence>
<name>F2HHV4_9CRYP</name>
<keyword evidence="1" id="KW-0542">Nucleomorph</keyword>
<gene>
    <name evidence="1" type="ORF">CPARA_2gp242</name>
</gene>
<evidence type="ECO:0000313" key="2">
    <source>
        <dbReference type="Proteomes" id="UP000243423"/>
    </source>
</evidence>